<keyword evidence="2" id="KW-1185">Reference proteome</keyword>
<protein>
    <submittedName>
        <fullName evidence="1">Uncharacterized protein</fullName>
    </submittedName>
</protein>
<comment type="caution">
    <text evidence="1">The sequence shown here is derived from an EMBL/GenBank/DDBJ whole genome shotgun (WGS) entry which is preliminary data.</text>
</comment>
<name>A0A834HM97_RHOSS</name>
<dbReference type="AlphaFoldDB" id="A0A834HM97"/>
<dbReference type="GO" id="GO:0016020">
    <property type="term" value="C:membrane"/>
    <property type="evidence" value="ECO:0007669"/>
    <property type="project" value="TreeGrafter"/>
</dbReference>
<dbReference type="OrthoDB" id="1925304at2759"/>
<sequence>MLISVRMRQRSHFMFWKVAETLVYMYLHSKKVDDFTVPHIRCIREKKLRHHHALELVKVLCNEVTKLNPVGVRRIFSSVLQKAKRMGIHEIVEEIILSFPMANFYPNHNGQYTLQDAILWRRERVFNLIYQMDHGIQPRFISNQDKSSNNGLHLAALLGPEQKINLRASAAGAVLQMQRELQWFKVSFLHPHHVKGI</sequence>
<dbReference type="PANTHER" id="PTHR24177">
    <property type="entry name" value="CASKIN"/>
    <property type="match status" value="1"/>
</dbReference>
<dbReference type="Proteomes" id="UP000626092">
    <property type="component" value="Unassembled WGS sequence"/>
</dbReference>
<dbReference type="EMBL" id="WJXA01000001">
    <property type="protein sequence ID" value="KAF7154700.1"/>
    <property type="molecule type" value="Genomic_DNA"/>
</dbReference>
<evidence type="ECO:0000313" key="2">
    <source>
        <dbReference type="Proteomes" id="UP000626092"/>
    </source>
</evidence>
<dbReference type="PANTHER" id="PTHR24177:SF435">
    <property type="entry name" value="ANKYRIN REPEAT-CONTAINING PROTEIN NPR4-LIKE"/>
    <property type="match status" value="1"/>
</dbReference>
<evidence type="ECO:0000313" key="1">
    <source>
        <dbReference type="EMBL" id="KAF7154700.1"/>
    </source>
</evidence>
<accession>A0A834HM97</accession>
<reference evidence="1" key="1">
    <citation type="submission" date="2019-11" db="EMBL/GenBank/DDBJ databases">
        <authorList>
            <person name="Liu Y."/>
            <person name="Hou J."/>
            <person name="Li T.-Q."/>
            <person name="Guan C.-H."/>
            <person name="Wu X."/>
            <person name="Wu H.-Z."/>
            <person name="Ling F."/>
            <person name="Zhang R."/>
            <person name="Shi X.-G."/>
            <person name="Ren J.-P."/>
            <person name="Chen E.-F."/>
            <person name="Sun J.-M."/>
        </authorList>
    </citation>
    <scope>NUCLEOTIDE SEQUENCE</scope>
    <source>
        <strain evidence="1">Adult_tree_wgs_1</strain>
        <tissue evidence="1">Leaves</tissue>
    </source>
</reference>
<proteinExistence type="predicted"/>
<gene>
    <name evidence="1" type="ORF">RHSIM_Rhsim01G0084600</name>
</gene>
<organism evidence="1 2">
    <name type="scientific">Rhododendron simsii</name>
    <name type="common">Sims's rhododendron</name>
    <dbReference type="NCBI Taxonomy" id="118357"/>
    <lineage>
        <taxon>Eukaryota</taxon>
        <taxon>Viridiplantae</taxon>
        <taxon>Streptophyta</taxon>
        <taxon>Embryophyta</taxon>
        <taxon>Tracheophyta</taxon>
        <taxon>Spermatophyta</taxon>
        <taxon>Magnoliopsida</taxon>
        <taxon>eudicotyledons</taxon>
        <taxon>Gunneridae</taxon>
        <taxon>Pentapetalae</taxon>
        <taxon>asterids</taxon>
        <taxon>Ericales</taxon>
        <taxon>Ericaceae</taxon>
        <taxon>Ericoideae</taxon>
        <taxon>Rhodoreae</taxon>
        <taxon>Rhododendron</taxon>
    </lineage>
</organism>